<protein>
    <recommendedName>
        <fullName evidence="14">Ferric aerobactin receptor</fullName>
    </recommendedName>
</protein>
<dbReference type="NCBIfam" id="TIGR01783">
    <property type="entry name" value="TonB-siderophor"/>
    <property type="match status" value="1"/>
</dbReference>
<dbReference type="CDD" id="cd01347">
    <property type="entry name" value="ligand_gated_channel"/>
    <property type="match status" value="1"/>
</dbReference>
<dbReference type="Gene3D" id="2.170.130.10">
    <property type="entry name" value="TonB-dependent receptor, plug domain"/>
    <property type="match status" value="1"/>
</dbReference>
<dbReference type="InterPro" id="IPR039426">
    <property type="entry name" value="TonB-dep_rcpt-like"/>
</dbReference>
<evidence type="ECO:0000256" key="7">
    <source>
        <dbReference type="ARBA" id="ARBA00022729"/>
    </source>
</evidence>
<dbReference type="PANTHER" id="PTHR30069">
    <property type="entry name" value="TONB-DEPENDENT OUTER MEMBRANE RECEPTOR"/>
    <property type="match status" value="1"/>
</dbReference>
<dbReference type="GO" id="GO:0038023">
    <property type="term" value="F:signaling receptor activity"/>
    <property type="evidence" value="ECO:0007669"/>
    <property type="project" value="InterPro"/>
</dbReference>
<evidence type="ECO:0000256" key="9">
    <source>
        <dbReference type="ARBA" id="ARBA00023065"/>
    </source>
</evidence>
<keyword evidence="6 15" id="KW-0812">Transmembrane</keyword>
<evidence type="ECO:0000259" key="18">
    <source>
        <dbReference type="Pfam" id="PF00593"/>
    </source>
</evidence>
<keyword evidence="4 15" id="KW-1134">Transmembrane beta strand</keyword>
<dbReference type="GO" id="GO:0009279">
    <property type="term" value="C:cell outer membrane"/>
    <property type="evidence" value="ECO:0007669"/>
    <property type="project" value="UniProtKB-SubCell"/>
</dbReference>
<reference evidence="20 21" key="1">
    <citation type="journal article" date="2002" name="Proc. Natl. Acad. Sci. U.S.A.">
        <title>Extensive mosaic structure revealed by the complete genome sequence of uropathogenic Escherichia coli.</title>
        <authorList>
            <person name="Welch R.A."/>
            <person name="Burland V."/>
            <person name="Plunkett G.III."/>
            <person name="Redford P."/>
            <person name="Roesch P."/>
            <person name="Rasko D."/>
            <person name="Buckles E.L."/>
            <person name="Liou S.R."/>
            <person name="Boutin A."/>
            <person name="Hackett J."/>
            <person name="Stroud D."/>
            <person name="Mayhew G.F."/>
            <person name="Rose D.J."/>
            <person name="Zhou S."/>
            <person name="Schwartz D.C."/>
            <person name="Perna N.T."/>
            <person name="Mobley H.L."/>
            <person name="Donnenberg M.S."/>
            <person name="Blattner F.R."/>
        </authorList>
    </citation>
    <scope>NUCLEOTIDE SEQUENCE [LARGE SCALE GENOMIC DNA]</scope>
    <source>
        <strain evidence="21">CFT073 / ATCC 700928 / UPEC</strain>
    </source>
</reference>
<dbReference type="PROSITE" id="PS01156">
    <property type="entry name" value="TONB_DEPENDENT_REC_2"/>
    <property type="match status" value="1"/>
</dbReference>
<proteinExistence type="inferred from homology"/>
<keyword evidence="11 15" id="KW-0472">Membrane</keyword>
<feature type="domain" description="TonB-dependent receptor plug" evidence="19">
    <location>
        <begin position="71"/>
        <end position="172"/>
    </location>
</feature>
<dbReference type="InterPro" id="IPR037066">
    <property type="entry name" value="Plug_dom_sf"/>
</dbReference>
<dbReference type="InterPro" id="IPR010105">
    <property type="entry name" value="TonB_sidphr_rcpt"/>
</dbReference>
<evidence type="ECO:0000256" key="6">
    <source>
        <dbReference type="ARBA" id="ARBA00022692"/>
    </source>
</evidence>
<keyword evidence="21" id="KW-1185">Reference proteome</keyword>
<dbReference type="HOGENOM" id="CLU_015930_1_0_6"/>
<keyword evidence="13 15" id="KW-0998">Cell outer membrane</keyword>
<accession>A0A0H2VAM3</accession>
<dbReference type="PANTHER" id="PTHR30069:SF42">
    <property type="entry name" value="FERRIC AEROBACTIN RECEPTOR"/>
    <property type="match status" value="1"/>
</dbReference>
<evidence type="ECO:0000313" key="20">
    <source>
        <dbReference type="EMBL" id="AAN82071.1"/>
    </source>
</evidence>
<gene>
    <name evidence="20" type="primary">iutA</name>
    <name evidence="20" type="ordered locus">c3623</name>
</gene>
<dbReference type="InterPro" id="IPR010917">
    <property type="entry name" value="TonB_rcpt_CS"/>
</dbReference>
<dbReference type="FunFam" id="2.170.130.10:FF:000011">
    <property type="entry name" value="TonB-dependent siderophore receptor"/>
    <property type="match status" value="1"/>
</dbReference>
<dbReference type="FunFam" id="2.40.170.20:FF:000007">
    <property type="entry name" value="Ferric aerobactin receptor"/>
    <property type="match status" value="1"/>
</dbReference>
<evidence type="ECO:0000259" key="19">
    <source>
        <dbReference type="Pfam" id="PF07715"/>
    </source>
</evidence>
<sequence>MAQRQPEKTAAGGCCFNSLYNKYSGITMMRKKYMPRALGPLLLVVLSPAVAQQNDDNEIIVSASRSNRTVAEMAQTTWVIENAELEQQIQGGKELKDALAQLIPGLDVSSQSRTNYGMNMRGRPLVVLIDGVRLNSSRSDSRQLDSVDPFNIDHIEVISGATALYGGGSTGGLINIVTKKGQPETMMEFEAGTKSGFNSSKDHDERIAGAVSGGNDHISGRLSVAYQKFGGWFDGNGDATLLDNTQTGLQHSNRLDIMGTGTLNIDESRQLQLITQYYKSQGDDNYGLNLGKGFSAISGSSTPYVSKGLNSDRIPGTERHLISLQYSDSDFLRQELVGQVYYRDESLRFYPFPTVNANKQATAFSSSQQDTDQYGMKLTLNSQLMDGWQITWGLDAEHERFTSNQMFFDLAQASASGGLNNHKIYTTGRYPSYDITNLAAFLQSSYDINDIFTVSGGVRYQYTENRVDDFIDYTQQQKIAAGKAISADAIPGGSVDYDNFLFNAGLLMHITERQQAWFNFSQGVALPDPGKYYGRGIYGAAVNGHLPLTKSVNVSDSKLEGVKVDSYELGWRFTGDNLRTQIAAYYSLSNKSVERNKDLTISVKDDRRRIYGVEGAVDYLIPDTDWSTGVNFNVLKTESKVNGQWQKYDVKESSPSKATAYINWAPEPWSLRVQSTTSFDVSDAEGNDINGYTTVDFISSWQLPVGTLSFSVENLFDRDYTTVWGQRAPLYYSPGYGPASLYDYKGRGRTFGLNYSVLF</sequence>
<evidence type="ECO:0000256" key="5">
    <source>
        <dbReference type="ARBA" id="ARBA00022496"/>
    </source>
</evidence>
<keyword evidence="9" id="KW-0406">Ion transport</keyword>
<keyword evidence="7" id="KW-0732">Signal</keyword>
<evidence type="ECO:0000256" key="1">
    <source>
        <dbReference type="ARBA" id="ARBA00004571"/>
    </source>
</evidence>
<evidence type="ECO:0000256" key="3">
    <source>
        <dbReference type="ARBA" id="ARBA00022448"/>
    </source>
</evidence>
<dbReference type="InterPro" id="IPR000531">
    <property type="entry name" value="Beta-barrel_TonB"/>
</dbReference>
<dbReference type="eggNOG" id="COG4206">
    <property type="taxonomic scope" value="Bacteria"/>
</dbReference>
<evidence type="ECO:0000256" key="11">
    <source>
        <dbReference type="ARBA" id="ARBA00023136"/>
    </source>
</evidence>
<evidence type="ECO:0000256" key="4">
    <source>
        <dbReference type="ARBA" id="ARBA00022452"/>
    </source>
</evidence>
<evidence type="ECO:0000256" key="15">
    <source>
        <dbReference type="PROSITE-ProRule" id="PRU01360"/>
    </source>
</evidence>
<organism evidence="20 21">
    <name type="scientific">Escherichia coli O6:H1 (strain CFT073 / ATCC 700928 / UPEC)</name>
    <dbReference type="NCBI Taxonomy" id="199310"/>
    <lineage>
        <taxon>Bacteria</taxon>
        <taxon>Pseudomonadati</taxon>
        <taxon>Pseudomonadota</taxon>
        <taxon>Gammaproteobacteria</taxon>
        <taxon>Enterobacterales</taxon>
        <taxon>Enterobacteriaceae</taxon>
        <taxon>Escherichia</taxon>
    </lineage>
</organism>
<keyword evidence="5" id="KW-0410">Iron transport</keyword>
<dbReference type="GO" id="GO:0015344">
    <property type="term" value="F:siderophore uptake transmembrane transporter activity"/>
    <property type="evidence" value="ECO:0007669"/>
    <property type="project" value="TreeGrafter"/>
</dbReference>
<keyword evidence="3 15" id="KW-0813">Transport</keyword>
<evidence type="ECO:0000256" key="12">
    <source>
        <dbReference type="ARBA" id="ARBA00023170"/>
    </source>
</evidence>
<feature type="domain" description="TonB-dependent receptor-like beta-barrel" evidence="18">
    <location>
        <begin position="264"/>
        <end position="715"/>
    </location>
</feature>
<evidence type="ECO:0000256" key="14">
    <source>
        <dbReference type="ARBA" id="ARBA00072094"/>
    </source>
</evidence>
<dbReference type="GO" id="GO:0044718">
    <property type="term" value="P:siderophore transmembrane transport"/>
    <property type="evidence" value="ECO:0007669"/>
    <property type="project" value="TreeGrafter"/>
</dbReference>
<comment type="similarity">
    <text evidence="2 15 17">Belongs to the TonB-dependent receptor family.</text>
</comment>
<dbReference type="SUPFAM" id="SSF56935">
    <property type="entry name" value="Porins"/>
    <property type="match status" value="1"/>
</dbReference>
<dbReference type="SMR" id="A0A0H2VAM3"/>
<evidence type="ECO:0000256" key="10">
    <source>
        <dbReference type="ARBA" id="ARBA00023077"/>
    </source>
</evidence>
<dbReference type="AlphaFoldDB" id="A0A0H2VAM3"/>
<evidence type="ECO:0000256" key="16">
    <source>
        <dbReference type="PROSITE-ProRule" id="PRU10144"/>
    </source>
</evidence>
<evidence type="ECO:0000256" key="2">
    <source>
        <dbReference type="ARBA" id="ARBA00009810"/>
    </source>
</evidence>
<evidence type="ECO:0000256" key="13">
    <source>
        <dbReference type="ARBA" id="ARBA00023237"/>
    </source>
</evidence>
<name>A0A0H2VAM3_ECOL6</name>
<keyword evidence="12" id="KW-0675">Receptor</keyword>
<dbReference type="STRING" id="199310.c3623"/>
<dbReference type="Pfam" id="PF07715">
    <property type="entry name" value="Plug"/>
    <property type="match status" value="1"/>
</dbReference>
<dbReference type="InterPro" id="IPR036942">
    <property type="entry name" value="Beta-barrel_TonB_sf"/>
</dbReference>
<keyword evidence="10 17" id="KW-0798">TonB box</keyword>
<dbReference type="Gene3D" id="2.40.170.20">
    <property type="entry name" value="TonB-dependent receptor, beta-barrel domain"/>
    <property type="match status" value="1"/>
</dbReference>
<dbReference type="PROSITE" id="PS52016">
    <property type="entry name" value="TONB_DEPENDENT_REC_3"/>
    <property type="match status" value="1"/>
</dbReference>
<dbReference type="Pfam" id="PF00593">
    <property type="entry name" value="TonB_dep_Rec_b-barrel"/>
    <property type="match status" value="1"/>
</dbReference>
<feature type="short sequence motif" description="TonB C-terminal box" evidence="16">
    <location>
        <begin position="742"/>
        <end position="759"/>
    </location>
</feature>
<dbReference type="EMBL" id="AE014075">
    <property type="protein sequence ID" value="AAN82071.1"/>
    <property type="molecule type" value="Genomic_DNA"/>
</dbReference>
<evidence type="ECO:0000256" key="8">
    <source>
        <dbReference type="ARBA" id="ARBA00023004"/>
    </source>
</evidence>
<keyword evidence="8" id="KW-0408">Iron</keyword>
<evidence type="ECO:0000256" key="17">
    <source>
        <dbReference type="RuleBase" id="RU003357"/>
    </source>
</evidence>
<dbReference type="KEGG" id="ecc:c3623"/>
<evidence type="ECO:0000313" key="21">
    <source>
        <dbReference type="Proteomes" id="UP000001410"/>
    </source>
</evidence>
<comment type="subcellular location">
    <subcellularLocation>
        <location evidence="1 15">Cell outer membrane</location>
        <topology evidence="1 15">Multi-pass membrane protein</topology>
    </subcellularLocation>
</comment>
<dbReference type="Proteomes" id="UP000001410">
    <property type="component" value="Chromosome"/>
</dbReference>
<dbReference type="InterPro" id="IPR012910">
    <property type="entry name" value="Plug_dom"/>
</dbReference>